<proteinExistence type="inferred from homology"/>
<comment type="similarity">
    <text evidence="1">Belongs to the short-chain dehydrogenases/reductases (SDR) family.</text>
</comment>
<evidence type="ECO:0000256" key="2">
    <source>
        <dbReference type="ARBA" id="ARBA00023002"/>
    </source>
</evidence>
<sequence length="161" mass="17394">MAPVNSFHADTTALEVAAEFKDQIRGKNILVTGTYPRGLGAATARAIASEGPALLILTYRTKEKVDQVVAELQATYPDVKVQTLELDLASTESVRAAAKELNSKISHLDILINNAGVMSLQELTLTKEGVEMHFATNHIGHFLFTNLILGKLVAASRKARP</sequence>
<keyword evidence="2" id="KW-0560">Oxidoreductase</keyword>
<dbReference type="PANTHER" id="PTHR24320">
    <property type="entry name" value="RETINOL DEHYDROGENASE"/>
    <property type="match status" value="1"/>
</dbReference>
<dbReference type="SUPFAM" id="SSF51735">
    <property type="entry name" value="NAD(P)-binding Rossmann-fold domains"/>
    <property type="match status" value="1"/>
</dbReference>
<organism evidence="3 4">
    <name type="scientific">Botrytis hyacinthi</name>
    <dbReference type="NCBI Taxonomy" id="278943"/>
    <lineage>
        <taxon>Eukaryota</taxon>
        <taxon>Fungi</taxon>
        <taxon>Dikarya</taxon>
        <taxon>Ascomycota</taxon>
        <taxon>Pezizomycotina</taxon>
        <taxon>Leotiomycetes</taxon>
        <taxon>Helotiales</taxon>
        <taxon>Sclerotiniaceae</taxon>
        <taxon>Botrytis</taxon>
    </lineage>
</organism>
<reference evidence="3 4" key="1">
    <citation type="submission" date="2017-12" db="EMBL/GenBank/DDBJ databases">
        <title>Comparative genomics of Botrytis spp.</title>
        <authorList>
            <person name="Valero-Jimenez C.A."/>
            <person name="Tapia P."/>
            <person name="Veloso J."/>
            <person name="Silva-Moreno E."/>
            <person name="Staats M."/>
            <person name="Valdes J.H."/>
            <person name="Van Kan J.A.L."/>
        </authorList>
    </citation>
    <scope>NUCLEOTIDE SEQUENCE [LARGE SCALE GENOMIC DNA]</scope>
    <source>
        <strain evidence="3 4">Bh0001</strain>
    </source>
</reference>
<evidence type="ECO:0000313" key="4">
    <source>
        <dbReference type="Proteomes" id="UP000297814"/>
    </source>
</evidence>
<dbReference type="InterPro" id="IPR036291">
    <property type="entry name" value="NAD(P)-bd_dom_sf"/>
</dbReference>
<evidence type="ECO:0008006" key="5">
    <source>
        <dbReference type="Google" id="ProtNLM"/>
    </source>
</evidence>
<gene>
    <name evidence="3" type="ORF">BHYA_0202g00200</name>
</gene>
<name>A0A4Z1GC11_9HELO</name>
<dbReference type="AlphaFoldDB" id="A0A4Z1GC11"/>
<dbReference type="Pfam" id="PF00106">
    <property type="entry name" value="adh_short"/>
    <property type="match status" value="1"/>
</dbReference>
<comment type="caution">
    <text evidence="3">The sequence shown here is derived from an EMBL/GenBank/DDBJ whole genome shotgun (WGS) entry which is preliminary data.</text>
</comment>
<keyword evidence="4" id="KW-1185">Reference proteome</keyword>
<dbReference type="Gene3D" id="3.40.50.720">
    <property type="entry name" value="NAD(P)-binding Rossmann-like Domain"/>
    <property type="match status" value="1"/>
</dbReference>
<dbReference type="EMBL" id="PQXK01000202">
    <property type="protein sequence ID" value="TGO34335.1"/>
    <property type="molecule type" value="Genomic_DNA"/>
</dbReference>
<dbReference type="Proteomes" id="UP000297814">
    <property type="component" value="Unassembled WGS sequence"/>
</dbReference>
<dbReference type="GO" id="GO:0016491">
    <property type="term" value="F:oxidoreductase activity"/>
    <property type="evidence" value="ECO:0007669"/>
    <property type="project" value="UniProtKB-KW"/>
</dbReference>
<accession>A0A4Z1GC11</accession>
<protein>
    <recommendedName>
        <fullName evidence="5">Ketoreductase (KR) domain-containing protein</fullName>
    </recommendedName>
</protein>
<evidence type="ECO:0000313" key="3">
    <source>
        <dbReference type="EMBL" id="TGO34335.1"/>
    </source>
</evidence>
<dbReference type="InterPro" id="IPR002347">
    <property type="entry name" value="SDR_fam"/>
</dbReference>
<dbReference type="PANTHER" id="PTHR24320:SF283">
    <property type="entry name" value="RETINOL DEHYDROGENASE 11"/>
    <property type="match status" value="1"/>
</dbReference>
<evidence type="ECO:0000256" key="1">
    <source>
        <dbReference type="ARBA" id="ARBA00006484"/>
    </source>
</evidence>